<dbReference type="EMBL" id="QJSY01000063">
    <property type="protein sequence ID" value="PYE53444.1"/>
    <property type="molecule type" value="Genomic_DNA"/>
</dbReference>
<gene>
    <name evidence="2" type="ORF">C8J23_1632</name>
</gene>
<organism evidence="2 3">
    <name type="scientific">Shewanella chilikensis</name>
    <dbReference type="NCBI Taxonomy" id="558541"/>
    <lineage>
        <taxon>Bacteria</taxon>
        <taxon>Pseudomonadati</taxon>
        <taxon>Pseudomonadota</taxon>
        <taxon>Gammaproteobacteria</taxon>
        <taxon>Alteromonadales</taxon>
        <taxon>Shewanellaceae</taxon>
        <taxon>Shewanella</taxon>
    </lineage>
</organism>
<name>A0ABX5PHG2_9GAMM</name>
<feature type="transmembrane region" description="Helical" evidence="1">
    <location>
        <begin position="21"/>
        <end position="40"/>
    </location>
</feature>
<evidence type="ECO:0000256" key="1">
    <source>
        <dbReference type="SAM" id="Phobius"/>
    </source>
</evidence>
<comment type="caution">
    <text evidence="2">The sequence shown here is derived from an EMBL/GenBank/DDBJ whole genome shotgun (WGS) entry which is preliminary data.</text>
</comment>
<evidence type="ECO:0000313" key="2">
    <source>
        <dbReference type="EMBL" id="PYE53444.1"/>
    </source>
</evidence>
<sequence>MYQSKIALVKVKNNTKAIRILQPNHAGLLGSIVASFYLMMN</sequence>
<reference evidence="2 3" key="1">
    <citation type="submission" date="2018-06" db="EMBL/GenBank/DDBJ databases">
        <title>Genomic Encyclopedia of Type Strains, Phase III (KMG-III): the genomes of soil and plant-associated and newly described type strains.</title>
        <authorList>
            <person name="Whitman W."/>
        </authorList>
    </citation>
    <scope>NUCLEOTIDE SEQUENCE [LARGE SCALE GENOMIC DNA]</scope>
    <source>
        <strain evidence="2 3">JC5</strain>
    </source>
</reference>
<evidence type="ECO:0000313" key="3">
    <source>
        <dbReference type="Proteomes" id="UP000247584"/>
    </source>
</evidence>
<dbReference type="RefSeq" id="WP_268249221.1">
    <property type="nucleotide sequence ID" value="NZ_BMXX01000068.1"/>
</dbReference>
<keyword evidence="3" id="KW-1185">Reference proteome</keyword>
<keyword evidence="1" id="KW-1133">Transmembrane helix</keyword>
<protein>
    <submittedName>
        <fullName evidence="2">Uncharacterized protein</fullName>
    </submittedName>
</protein>
<accession>A0ABX5PHG2</accession>
<dbReference type="Proteomes" id="UP000247584">
    <property type="component" value="Unassembled WGS sequence"/>
</dbReference>
<keyword evidence="1" id="KW-0472">Membrane</keyword>
<proteinExistence type="predicted"/>
<keyword evidence="1" id="KW-0812">Transmembrane</keyword>